<gene>
    <name evidence="6" type="ORF">AVDCRST_MAG50-62</name>
</gene>
<dbReference type="EMBL" id="CADCTF010000008">
    <property type="protein sequence ID" value="CAA9211947.1"/>
    <property type="molecule type" value="Genomic_DNA"/>
</dbReference>
<evidence type="ECO:0000256" key="2">
    <source>
        <dbReference type="ARBA" id="ARBA00022448"/>
    </source>
</evidence>
<dbReference type="PANTHER" id="PTHR43335:SF3">
    <property type="entry name" value="ABC TRANSPORTER"/>
    <property type="match status" value="1"/>
</dbReference>
<keyword evidence="3" id="KW-0547">Nucleotide-binding</keyword>
<keyword evidence="4 6" id="KW-0067">ATP-binding</keyword>
<evidence type="ECO:0000259" key="5">
    <source>
        <dbReference type="PROSITE" id="PS50893"/>
    </source>
</evidence>
<feature type="domain" description="ABC transporter" evidence="5">
    <location>
        <begin position="17"/>
        <end position="247"/>
    </location>
</feature>
<evidence type="ECO:0000256" key="4">
    <source>
        <dbReference type="ARBA" id="ARBA00022840"/>
    </source>
</evidence>
<dbReference type="GO" id="GO:0005524">
    <property type="term" value="F:ATP binding"/>
    <property type="evidence" value="ECO:0007669"/>
    <property type="project" value="UniProtKB-KW"/>
</dbReference>
<dbReference type="PANTHER" id="PTHR43335">
    <property type="entry name" value="ABC TRANSPORTER, ATP-BINDING PROTEIN"/>
    <property type="match status" value="1"/>
</dbReference>
<dbReference type="GO" id="GO:0016887">
    <property type="term" value="F:ATP hydrolysis activity"/>
    <property type="evidence" value="ECO:0007669"/>
    <property type="project" value="InterPro"/>
</dbReference>
<dbReference type="AlphaFoldDB" id="A0A6J4H0S3"/>
<evidence type="ECO:0000256" key="1">
    <source>
        <dbReference type="ARBA" id="ARBA00005417"/>
    </source>
</evidence>
<dbReference type="Gene3D" id="3.40.50.300">
    <property type="entry name" value="P-loop containing nucleotide triphosphate hydrolases"/>
    <property type="match status" value="1"/>
</dbReference>
<dbReference type="SMART" id="SM00382">
    <property type="entry name" value="AAA"/>
    <property type="match status" value="1"/>
</dbReference>
<dbReference type="Pfam" id="PF00005">
    <property type="entry name" value="ABC_tran"/>
    <property type="match status" value="1"/>
</dbReference>
<proteinExistence type="inferred from homology"/>
<evidence type="ECO:0000256" key="3">
    <source>
        <dbReference type="ARBA" id="ARBA00022741"/>
    </source>
</evidence>
<comment type="similarity">
    <text evidence="1">Belongs to the ABC transporter superfamily.</text>
</comment>
<dbReference type="PROSITE" id="PS50893">
    <property type="entry name" value="ABC_TRANSPORTER_2"/>
    <property type="match status" value="1"/>
</dbReference>
<evidence type="ECO:0000313" key="6">
    <source>
        <dbReference type="EMBL" id="CAA9211947.1"/>
    </source>
</evidence>
<sequence>MSDLLAEAVVDDQSIAVRTEGLTKTYGALHAVAGLDLSIPRGSTFGLIGPNGAGKSTTFAILASLLTPTAGRAEVAGFDPSIDPVEVRRRVGYMPDVMGVYDNLRVQEYLEFFAAAYAVPRARWSELIGNLLELVDLTVKRDSMVDSLSRGMKQRLSLARALVHDPEVLILDEPASGLDPRARVELRELLLELRKMGKTIIVSSHILAELEEMCTHVAILEAGRLLASGSPRDIRSALPTGRRIVVKLAGGEEQVHVVADDEEQVALVRRLLVDEGLRVLQVVEADSGLEDLFMRITKGVVQ</sequence>
<dbReference type="InterPro" id="IPR003593">
    <property type="entry name" value="AAA+_ATPase"/>
</dbReference>
<name>A0A6J4H0S3_9ACTN</name>
<dbReference type="InterPro" id="IPR003439">
    <property type="entry name" value="ABC_transporter-like_ATP-bd"/>
</dbReference>
<dbReference type="CDD" id="cd03230">
    <property type="entry name" value="ABC_DR_subfamily_A"/>
    <property type="match status" value="1"/>
</dbReference>
<organism evidence="6">
    <name type="scientific">uncultured Acidimicrobiales bacterium</name>
    <dbReference type="NCBI Taxonomy" id="310071"/>
    <lineage>
        <taxon>Bacteria</taxon>
        <taxon>Bacillati</taxon>
        <taxon>Actinomycetota</taxon>
        <taxon>Acidimicrobiia</taxon>
        <taxon>Acidimicrobiales</taxon>
        <taxon>environmental samples</taxon>
    </lineage>
</organism>
<accession>A0A6J4H0S3</accession>
<keyword evidence="2" id="KW-0813">Transport</keyword>
<dbReference type="InterPro" id="IPR027417">
    <property type="entry name" value="P-loop_NTPase"/>
</dbReference>
<protein>
    <submittedName>
        <fullName evidence="6">Efflux ABC transporter, ATP-binding protein</fullName>
    </submittedName>
</protein>
<reference evidence="6" key="1">
    <citation type="submission" date="2020-02" db="EMBL/GenBank/DDBJ databases">
        <authorList>
            <person name="Meier V. D."/>
        </authorList>
    </citation>
    <scope>NUCLEOTIDE SEQUENCE</scope>
    <source>
        <strain evidence="6">AVDCRST_MAG50</strain>
    </source>
</reference>
<dbReference type="SUPFAM" id="SSF52540">
    <property type="entry name" value="P-loop containing nucleoside triphosphate hydrolases"/>
    <property type="match status" value="1"/>
</dbReference>